<gene>
    <name evidence="1" type="ORF">T4D_6095</name>
</gene>
<organism evidence="1 2">
    <name type="scientific">Trichinella pseudospiralis</name>
    <name type="common">Parasitic roundworm</name>
    <dbReference type="NCBI Taxonomy" id="6337"/>
    <lineage>
        <taxon>Eukaryota</taxon>
        <taxon>Metazoa</taxon>
        <taxon>Ecdysozoa</taxon>
        <taxon>Nematoda</taxon>
        <taxon>Enoplea</taxon>
        <taxon>Dorylaimia</taxon>
        <taxon>Trichinellida</taxon>
        <taxon>Trichinellidae</taxon>
        <taxon>Trichinella</taxon>
    </lineage>
</organism>
<evidence type="ECO:0000313" key="1">
    <source>
        <dbReference type="EMBL" id="KRY85672.1"/>
    </source>
</evidence>
<evidence type="ECO:0000313" key="2">
    <source>
        <dbReference type="Proteomes" id="UP000054995"/>
    </source>
</evidence>
<dbReference type="AlphaFoldDB" id="A0A0V1FHZ8"/>
<dbReference type="Proteomes" id="UP000054995">
    <property type="component" value="Unassembled WGS sequence"/>
</dbReference>
<proteinExistence type="predicted"/>
<keyword evidence="2" id="KW-1185">Reference proteome</keyword>
<protein>
    <submittedName>
        <fullName evidence="1">Uncharacterized protein</fullName>
    </submittedName>
</protein>
<comment type="caution">
    <text evidence="1">The sequence shown here is derived from an EMBL/GenBank/DDBJ whole genome shotgun (WGS) entry which is preliminary data.</text>
</comment>
<dbReference type="EMBL" id="JYDT01000085">
    <property type="protein sequence ID" value="KRY85672.1"/>
    <property type="molecule type" value="Genomic_DNA"/>
</dbReference>
<reference evidence="1 2" key="1">
    <citation type="submission" date="2015-01" db="EMBL/GenBank/DDBJ databases">
        <title>Evolution of Trichinella species and genotypes.</title>
        <authorList>
            <person name="Korhonen P.K."/>
            <person name="Edoardo P."/>
            <person name="Giuseppe L.R."/>
            <person name="Gasser R.B."/>
        </authorList>
    </citation>
    <scope>NUCLEOTIDE SEQUENCE [LARGE SCALE GENOMIC DNA]</scope>
    <source>
        <strain evidence="1">ISS470</strain>
    </source>
</reference>
<sequence length="127" mass="14581">MDKLALSFADWWSAAGQATTSSLMAIISDQECFSAAVPAGRLWSFSFIRTDDKSNFILISRGNHTLQTTDKSYRQKRHWTMATPMAHHATLPIIITTNIPYSKIFEKYKKQQQQQQQQQISHLPHNN</sequence>
<accession>A0A0V1FHZ8</accession>
<name>A0A0V1FHZ8_TRIPS</name>